<keyword evidence="2 6" id="KW-0378">Hydrolase</keyword>
<dbReference type="PANTHER" id="PTHR31321:SF57">
    <property type="entry name" value="PECTINESTERASE 53-RELATED"/>
    <property type="match status" value="1"/>
</dbReference>
<feature type="chain" id="PRO_5042907341" evidence="4">
    <location>
        <begin position="24"/>
        <end position="940"/>
    </location>
</feature>
<reference evidence="6 7" key="1">
    <citation type="submission" date="2018-06" db="EMBL/GenBank/DDBJ databases">
        <authorList>
            <consortium name="Pathogen Informatics"/>
            <person name="Doyle S."/>
        </authorList>
    </citation>
    <scope>NUCLEOTIDE SEQUENCE [LARGE SCALE GENOMIC DNA]</scope>
    <source>
        <strain evidence="6 7">NCTC13063</strain>
    </source>
</reference>
<dbReference type="AlphaFoldDB" id="A0AAQ1UGB3"/>
<dbReference type="GO" id="GO:0042545">
    <property type="term" value="P:cell wall modification"/>
    <property type="evidence" value="ECO:0007669"/>
    <property type="project" value="InterPro"/>
</dbReference>
<gene>
    <name evidence="6" type="primary">pemA_1</name>
    <name evidence="6" type="ORF">NCTC13063_00127</name>
</gene>
<evidence type="ECO:0000313" key="7">
    <source>
        <dbReference type="Proteomes" id="UP000255283"/>
    </source>
</evidence>
<comment type="caution">
    <text evidence="6">The sequence shown here is derived from an EMBL/GenBank/DDBJ whole genome shotgun (WGS) entry which is preliminary data.</text>
</comment>
<dbReference type="EMBL" id="UGTJ01000001">
    <property type="protein sequence ID" value="SUB78876.1"/>
    <property type="molecule type" value="Genomic_DNA"/>
</dbReference>
<evidence type="ECO:0000256" key="3">
    <source>
        <dbReference type="ARBA" id="ARBA00023085"/>
    </source>
</evidence>
<sequence>MRKHLLRMSTLCLTLCCVIFAQAQKDNMGKAQVSMIQEKLLYSTDFSDWTKAAAAKEESTVAQSTKYSHEKLDFSIFNTAVEPAGVNPKFNNGNPLGWLMASKAVDPYITTSALGSITKVCFVHAATGSKRGWKLEAKGDGDGDWVTLSDTPANPANRCEVTVEVNRTNCRLRFTNLNASQNAYLFGLDIYGNVDMSKSPALAGFKANGKSYVAADIFSETADGNMAATIELSKAEPKISVENPVSDLTADNGEIGDITYIVEGDNTIVTIPVTANGATTNYIATFVPKKDFTLTYYNADGNELGIQMVEKDSKIGAFKYEAADLNIPVGKVFRGWFVNASGSGNRKYTPDETIAGNTALYAIVNDKEVQSTTARYTFNLTDQYFYDEDHEAFNCIGQGGYHDNQHGWLFKSGDDIELLVGGNAYIILSSCKYGGAGTLTLKDSKGNIIGTASYPAAKDGESVSFHYEGGADVLHLTFDCSPYIHSLTIANVQDNPIDKNEAGYFIVKAGDAAHLLNTLMIANAEAKEDSRTYIFVPDGTYDLGETVLTPISGNNISLIGQSEEGTLIKNAPRVENEGIGTTALFLVTGSNTYFQDLSLQNAMPYDMNKAAGRAVVIQDKGNRTICKNVRLLSYQDTYYSNNNKGQFYFEDGEIHGVVDYVCGGGDVFYNRVKFVNESRSATPKTGSVTIAAPYTDGTQWGYVMSGCTIENRAKSFNFGRAWGGTPRLAWLNTTINQPAEVESTRFTTGGMNTYADKFVEYNSVDASGKVVSPASNTLTFKKDNKSKTYETILTAGEAAEYAIDKVFTDWRPEMLAGQMNIANVQISAGSDIFSWDAVEGATAYAVFNHDKLVTITTSTDYKLTEAGNYSVRAANSMGGFGKPSTVTTGIGKVASKDAKAIRIEYFTISGAKVSTPQQGVNIAVKTFADGSRSCSKVIGK</sequence>
<dbReference type="PANTHER" id="PTHR31321">
    <property type="entry name" value="ACYL-COA THIOESTER HYDROLASE YBHC-RELATED"/>
    <property type="match status" value="1"/>
</dbReference>
<evidence type="ECO:0000313" key="6">
    <source>
        <dbReference type="EMBL" id="SUB78876.1"/>
    </source>
</evidence>
<protein>
    <submittedName>
        <fullName evidence="6">Pectinesterase A</fullName>
        <ecNumber evidence="6">3.1.1.11</ecNumber>
    </submittedName>
</protein>
<evidence type="ECO:0000256" key="4">
    <source>
        <dbReference type="SAM" id="SignalP"/>
    </source>
</evidence>
<dbReference type="RefSeq" id="WP_115152969.1">
    <property type="nucleotide sequence ID" value="NZ_UGTJ01000001.1"/>
</dbReference>
<dbReference type="Gene3D" id="2.160.20.10">
    <property type="entry name" value="Single-stranded right-handed beta-helix, Pectin lyase-like"/>
    <property type="match status" value="1"/>
</dbReference>
<organism evidence="6 7">
    <name type="scientific">Segatella buccae</name>
    <dbReference type="NCBI Taxonomy" id="28126"/>
    <lineage>
        <taxon>Bacteria</taxon>
        <taxon>Pseudomonadati</taxon>
        <taxon>Bacteroidota</taxon>
        <taxon>Bacteroidia</taxon>
        <taxon>Bacteroidales</taxon>
        <taxon>Prevotellaceae</taxon>
        <taxon>Segatella</taxon>
    </lineage>
</organism>
<keyword evidence="4" id="KW-0732">Signal</keyword>
<name>A0AAQ1UGB3_9BACT</name>
<dbReference type="InterPro" id="IPR012334">
    <property type="entry name" value="Pectin_lyas_fold"/>
</dbReference>
<dbReference type="EC" id="3.1.1.11" evidence="6"/>
<comment type="similarity">
    <text evidence="1">Belongs to the pectinesterase family.</text>
</comment>
<dbReference type="InterPro" id="IPR000070">
    <property type="entry name" value="Pectinesterase_cat"/>
</dbReference>
<keyword evidence="3" id="KW-0063">Aspartyl esterase</keyword>
<evidence type="ECO:0000256" key="2">
    <source>
        <dbReference type="ARBA" id="ARBA00022801"/>
    </source>
</evidence>
<feature type="signal peptide" evidence="4">
    <location>
        <begin position="1"/>
        <end position="23"/>
    </location>
</feature>
<evidence type="ECO:0000256" key="1">
    <source>
        <dbReference type="ARBA" id="ARBA00008891"/>
    </source>
</evidence>
<dbReference type="Proteomes" id="UP000255283">
    <property type="component" value="Unassembled WGS sequence"/>
</dbReference>
<evidence type="ECO:0000259" key="5">
    <source>
        <dbReference type="Pfam" id="PF01095"/>
    </source>
</evidence>
<dbReference type="SUPFAM" id="SSF51126">
    <property type="entry name" value="Pectin lyase-like"/>
    <property type="match status" value="1"/>
</dbReference>
<proteinExistence type="inferred from homology"/>
<dbReference type="GO" id="GO:0009279">
    <property type="term" value="C:cell outer membrane"/>
    <property type="evidence" value="ECO:0007669"/>
    <property type="project" value="TreeGrafter"/>
</dbReference>
<accession>A0AAQ1UGB3</accession>
<dbReference type="Pfam" id="PF01095">
    <property type="entry name" value="Pectinesterase"/>
    <property type="match status" value="1"/>
</dbReference>
<dbReference type="InterPro" id="IPR011050">
    <property type="entry name" value="Pectin_lyase_fold/virulence"/>
</dbReference>
<feature type="domain" description="Pectinesterase catalytic" evidence="5">
    <location>
        <begin position="521"/>
        <end position="737"/>
    </location>
</feature>
<dbReference type="GO" id="GO:0030599">
    <property type="term" value="F:pectinesterase activity"/>
    <property type="evidence" value="ECO:0007669"/>
    <property type="project" value="UniProtKB-EC"/>
</dbReference>